<keyword evidence="1" id="KW-0732">Signal</keyword>
<name>A0AAV7X9L2_9NEOP</name>
<evidence type="ECO:0000313" key="3">
    <source>
        <dbReference type="Proteomes" id="UP001075354"/>
    </source>
</evidence>
<evidence type="ECO:0000313" key="2">
    <source>
        <dbReference type="EMBL" id="KAJ1520326.1"/>
    </source>
</evidence>
<organism evidence="2 3">
    <name type="scientific">Megalurothrips usitatus</name>
    <name type="common">bean blossom thrips</name>
    <dbReference type="NCBI Taxonomy" id="439358"/>
    <lineage>
        <taxon>Eukaryota</taxon>
        <taxon>Metazoa</taxon>
        <taxon>Ecdysozoa</taxon>
        <taxon>Arthropoda</taxon>
        <taxon>Hexapoda</taxon>
        <taxon>Insecta</taxon>
        <taxon>Pterygota</taxon>
        <taxon>Neoptera</taxon>
        <taxon>Paraneoptera</taxon>
        <taxon>Thysanoptera</taxon>
        <taxon>Terebrantia</taxon>
        <taxon>Thripoidea</taxon>
        <taxon>Thripidae</taxon>
        <taxon>Megalurothrips</taxon>
    </lineage>
</organism>
<evidence type="ECO:0000256" key="1">
    <source>
        <dbReference type="SAM" id="SignalP"/>
    </source>
</evidence>
<accession>A0AAV7X9L2</accession>
<dbReference type="AlphaFoldDB" id="A0AAV7X9L2"/>
<sequence>MIFGHSIRDFLLLWCGVMTVLFSCGDDANVWRNHFAVTVVRFSCDMFPISSQDHLKYYEVTRTSFEHIVVPECKFMLGSY</sequence>
<feature type="chain" id="PRO_5043709298" description="Secreted protein" evidence="1">
    <location>
        <begin position="26"/>
        <end position="80"/>
    </location>
</feature>
<keyword evidence="3" id="KW-1185">Reference proteome</keyword>
<reference evidence="2" key="1">
    <citation type="submission" date="2022-12" db="EMBL/GenBank/DDBJ databases">
        <title>Chromosome-level genome assembly of the bean flower thrips Megalurothrips usitatus.</title>
        <authorList>
            <person name="Ma L."/>
            <person name="Liu Q."/>
            <person name="Li H."/>
            <person name="Cai W."/>
        </authorList>
    </citation>
    <scope>NUCLEOTIDE SEQUENCE</scope>
    <source>
        <strain evidence="2">Cailab_2022a</strain>
    </source>
</reference>
<protein>
    <recommendedName>
        <fullName evidence="4">Secreted protein</fullName>
    </recommendedName>
</protein>
<dbReference type="Proteomes" id="UP001075354">
    <property type="component" value="Chromosome 15"/>
</dbReference>
<gene>
    <name evidence="2" type="ORF">ONE63_004525</name>
</gene>
<comment type="caution">
    <text evidence="2">The sequence shown here is derived from an EMBL/GenBank/DDBJ whole genome shotgun (WGS) entry which is preliminary data.</text>
</comment>
<feature type="signal peptide" evidence="1">
    <location>
        <begin position="1"/>
        <end position="25"/>
    </location>
</feature>
<proteinExistence type="predicted"/>
<dbReference type="EMBL" id="JAPTSV010000015">
    <property type="protein sequence ID" value="KAJ1520326.1"/>
    <property type="molecule type" value="Genomic_DNA"/>
</dbReference>
<evidence type="ECO:0008006" key="4">
    <source>
        <dbReference type="Google" id="ProtNLM"/>
    </source>
</evidence>